<dbReference type="Pfam" id="PF00734">
    <property type="entry name" value="CBM_1"/>
    <property type="match status" value="1"/>
</dbReference>
<dbReference type="InterPro" id="IPR035971">
    <property type="entry name" value="CBD_sf"/>
</dbReference>
<proteinExistence type="predicted"/>
<keyword evidence="1 3" id="KW-0732">Signal</keyword>
<feature type="region of interest" description="Disordered" evidence="2">
    <location>
        <begin position="63"/>
        <end position="127"/>
    </location>
</feature>
<dbReference type="GeneID" id="85308046"/>
<dbReference type="SUPFAM" id="SSF57180">
    <property type="entry name" value="Cellulose-binding domain"/>
    <property type="match status" value="1"/>
</dbReference>
<name>A0AAJ0BU00_9PEZI</name>
<dbReference type="EMBL" id="MU839020">
    <property type="protein sequence ID" value="KAK1764469.1"/>
    <property type="molecule type" value="Genomic_DNA"/>
</dbReference>
<dbReference type="PROSITE" id="PS00562">
    <property type="entry name" value="CBM1_1"/>
    <property type="match status" value="1"/>
</dbReference>
<comment type="caution">
    <text evidence="5">The sequence shown here is derived from an EMBL/GenBank/DDBJ whole genome shotgun (WGS) entry which is preliminary data.</text>
</comment>
<feature type="domain" description="CBM1" evidence="4">
    <location>
        <begin position="21"/>
        <end position="57"/>
    </location>
</feature>
<evidence type="ECO:0000259" key="4">
    <source>
        <dbReference type="PROSITE" id="PS51164"/>
    </source>
</evidence>
<keyword evidence="6" id="KW-1185">Reference proteome</keyword>
<dbReference type="InterPro" id="IPR000254">
    <property type="entry name" value="CBD"/>
</dbReference>
<dbReference type="Proteomes" id="UP001244011">
    <property type="component" value="Unassembled WGS sequence"/>
</dbReference>
<evidence type="ECO:0000313" key="6">
    <source>
        <dbReference type="Proteomes" id="UP001244011"/>
    </source>
</evidence>
<gene>
    <name evidence="5" type="ORF">QBC33DRAFT_457500</name>
</gene>
<feature type="compositionally biased region" description="Low complexity" evidence="2">
    <location>
        <begin position="64"/>
        <end position="107"/>
    </location>
</feature>
<feature type="chain" id="PRO_5042506406" description="CBM1 domain-containing protein" evidence="3">
    <location>
        <begin position="24"/>
        <end position="276"/>
    </location>
</feature>
<reference evidence="5" key="1">
    <citation type="submission" date="2023-06" db="EMBL/GenBank/DDBJ databases">
        <title>Genome-scale phylogeny and comparative genomics of the fungal order Sordariales.</title>
        <authorList>
            <consortium name="Lawrence Berkeley National Laboratory"/>
            <person name="Hensen N."/>
            <person name="Bonometti L."/>
            <person name="Westerberg I."/>
            <person name="Brannstrom I.O."/>
            <person name="Guillou S."/>
            <person name="Cros-Aarteil S."/>
            <person name="Calhoun S."/>
            <person name="Haridas S."/>
            <person name="Kuo A."/>
            <person name="Mondo S."/>
            <person name="Pangilinan J."/>
            <person name="Riley R."/>
            <person name="Labutti K."/>
            <person name="Andreopoulos B."/>
            <person name="Lipzen A."/>
            <person name="Chen C."/>
            <person name="Yanf M."/>
            <person name="Daum C."/>
            <person name="Ng V."/>
            <person name="Clum A."/>
            <person name="Steindorff A."/>
            <person name="Ohm R."/>
            <person name="Martin F."/>
            <person name="Silar P."/>
            <person name="Natvig D."/>
            <person name="Lalanne C."/>
            <person name="Gautier V."/>
            <person name="Ament-Velasquez S.L."/>
            <person name="Kruys A."/>
            <person name="Hutchinson M.I."/>
            <person name="Powell A.J."/>
            <person name="Barry K."/>
            <person name="Miller A.N."/>
            <person name="Grigoriev I.V."/>
            <person name="Debuchy R."/>
            <person name="Gladieux P."/>
            <person name="Thoren M.H."/>
            <person name="Johannesson H."/>
        </authorList>
    </citation>
    <scope>NUCLEOTIDE SEQUENCE</scope>
    <source>
        <strain evidence="5">8032-3</strain>
    </source>
</reference>
<dbReference type="GO" id="GO:0005576">
    <property type="term" value="C:extracellular region"/>
    <property type="evidence" value="ECO:0007669"/>
    <property type="project" value="InterPro"/>
</dbReference>
<evidence type="ECO:0000256" key="1">
    <source>
        <dbReference type="ARBA" id="ARBA00022729"/>
    </source>
</evidence>
<evidence type="ECO:0000313" key="5">
    <source>
        <dbReference type="EMBL" id="KAK1764469.1"/>
    </source>
</evidence>
<feature type="signal peptide" evidence="3">
    <location>
        <begin position="1"/>
        <end position="23"/>
    </location>
</feature>
<sequence length="276" mass="28723">MKLSQATLSVPFLAAAAAAQATAGPYGQCGGIDYSGPTACGSGYGCTSLNAYYFQCYPGAAGAPTTSTTTTRSSSSTSRPTTTTTTTTTPTTKVTTTTTTSTPKVTTTPPPTTTSPGGGSQGSVPTTLQDGWAWVRAVASPNFHSYLQAKPTGAPGPAYLDSHTSAGQFKVSAGQVVYNRGGSTPPLYMNVENPADKTQRKLRTTFSATQNTYGAFAFQGDTLTWSVADIKRPNEAAWLVCDKQELFINTGAYLYQTPEGCFDQTIHSYGGATADL</sequence>
<evidence type="ECO:0000256" key="3">
    <source>
        <dbReference type="SAM" id="SignalP"/>
    </source>
</evidence>
<protein>
    <recommendedName>
        <fullName evidence="4">CBM1 domain-containing protein</fullName>
    </recommendedName>
</protein>
<evidence type="ECO:0000256" key="2">
    <source>
        <dbReference type="SAM" id="MobiDB-lite"/>
    </source>
</evidence>
<organism evidence="5 6">
    <name type="scientific">Phialemonium atrogriseum</name>
    <dbReference type="NCBI Taxonomy" id="1093897"/>
    <lineage>
        <taxon>Eukaryota</taxon>
        <taxon>Fungi</taxon>
        <taxon>Dikarya</taxon>
        <taxon>Ascomycota</taxon>
        <taxon>Pezizomycotina</taxon>
        <taxon>Sordariomycetes</taxon>
        <taxon>Sordariomycetidae</taxon>
        <taxon>Cephalothecales</taxon>
        <taxon>Cephalothecaceae</taxon>
        <taxon>Phialemonium</taxon>
    </lineage>
</organism>
<accession>A0AAJ0BU00</accession>
<dbReference type="SMART" id="SM00236">
    <property type="entry name" value="fCBD"/>
    <property type="match status" value="1"/>
</dbReference>
<dbReference type="GO" id="GO:0005975">
    <property type="term" value="P:carbohydrate metabolic process"/>
    <property type="evidence" value="ECO:0007669"/>
    <property type="project" value="InterPro"/>
</dbReference>
<dbReference type="AlphaFoldDB" id="A0AAJ0BU00"/>
<dbReference type="RefSeq" id="XP_060280682.1">
    <property type="nucleotide sequence ID" value="XM_060424859.1"/>
</dbReference>
<dbReference type="PROSITE" id="PS51164">
    <property type="entry name" value="CBM1_2"/>
    <property type="match status" value="1"/>
</dbReference>
<dbReference type="GO" id="GO:0030248">
    <property type="term" value="F:cellulose binding"/>
    <property type="evidence" value="ECO:0007669"/>
    <property type="project" value="InterPro"/>
</dbReference>